<proteinExistence type="predicted"/>
<dbReference type="EMBL" id="CAJVPY010000480">
    <property type="protein sequence ID" value="CAG8475449.1"/>
    <property type="molecule type" value="Genomic_DNA"/>
</dbReference>
<dbReference type="OrthoDB" id="2358744at2759"/>
<comment type="caution">
    <text evidence="1">The sequence shown here is derived from an EMBL/GenBank/DDBJ whole genome shotgun (WGS) entry which is preliminary data.</text>
</comment>
<dbReference type="Proteomes" id="UP000789405">
    <property type="component" value="Unassembled WGS sequence"/>
</dbReference>
<reference evidence="1" key="1">
    <citation type="submission" date="2021-06" db="EMBL/GenBank/DDBJ databases">
        <authorList>
            <person name="Kallberg Y."/>
            <person name="Tangrot J."/>
            <person name="Rosling A."/>
        </authorList>
    </citation>
    <scope>NUCLEOTIDE SEQUENCE</scope>
    <source>
        <strain evidence="1">MA453B</strain>
    </source>
</reference>
<organism evidence="1 2">
    <name type="scientific">Dentiscutata erythropus</name>
    <dbReference type="NCBI Taxonomy" id="1348616"/>
    <lineage>
        <taxon>Eukaryota</taxon>
        <taxon>Fungi</taxon>
        <taxon>Fungi incertae sedis</taxon>
        <taxon>Mucoromycota</taxon>
        <taxon>Glomeromycotina</taxon>
        <taxon>Glomeromycetes</taxon>
        <taxon>Diversisporales</taxon>
        <taxon>Gigasporaceae</taxon>
        <taxon>Dentiscutata</taxon>
    </lineage>
</organism>
<protein>
    <submittedName>
        <fullName evidence="1">4082_t:CDS:1</fullName>
    </submittedName>
</protein>
<sequence length="166" mass="18763">MYSLDQQLPPTWLTMINTVCVINGNHYQPDVGGWNPKPPLNQRVKPIINQYPPPLLWIEVIYDNSGNRDNAINKFARIQPHCLTTEFVIIVIPVIETAFPANSNPGIVSVAATPKTACPSHAPYLGHLPARKIITVIQWYEMKWNRHLTLECGANLDFNDILEVLQ</sequence>
<evidence type="ECO:0000313" key="1">
    <source>
        <dbReference type="EMBL" id="CAG8475449.1"/>
    </source>
</evidence>
<evidence type="ECO:0000313" key="2">
    <source>
        <dbReference type="Proteomes" id="UP000789405"/>
    </source>
</evidence>
<name>A0A9N8W838_9GLOM</name>
<gene>
    <name evidence="1" type="ORF">DERYTH_LOCUS1664</name>
</gene>
<accession>A0A9N8W838</accession>
<keyword evidence="2" id="KW-1185">Reference proteome</keyword>
<dbReference type="AlphaFoldDB" id="A0A9N8W838"/>